<dbReference type="InterPro" id="IPR008547">
    <property type="entry name" value="DUF829_TMEM53"/>
</dbReference>
<gene>
    <name evidence="2" type="primary">LOC110778568</name>
</gene>
<dbReference type="InterPro" id="IPR029058">
    <property type="entry name" value="AB_hydrolase_fold"/>
</dbReference>
<dbReference type="Pfam" id="PF05705">
    <property type="entry name" value="DUF829"/>
    <property type="match status" value="1"/>
</dbReference>
<reference evidence="2" key="2">
    <citation type="submission" date="2025-08" db="UniProtKB">
        <authorList>
            <consortium name="RefSeq"/>
        </authorList>
    </citation>
    <scope>IDENTIFICATION</scope>
    <source>
        <tissue evidence="2">Leaf</tissue>
    </source>
</reference>
<dbReference type="PANTHER" id="PTHR12265">
    <property type="entry name" value="TRANSMEMBRANE PROTEIN 53"/>
    <property type="match status" value="1"/>
</dbReference>
<evidence type="ECO:0000313" key="2">
    <source>
        <dbReference type="RefSeq" id="XP_021838810.1"/>
    </source>
</evidence>
<dbReference type="PANTHER" id="PTHR12265:SF11">
    <property type="entry name" value="ALPHA_BETA-HYDROLASES SUPERFAMILY PROTEIN"/>
    <property type="match status" value="1"/>
</dbReference>
<name>A0A9R0JL64_SPIOL</name>
<protein>
    <recommendedName>
        <fullName evidence="3">Transmembrane protein 53</fullName>
    </recommendedName>
</protein>
<sequence length="400" mass="45206">MKQNLMQKSMEAPMRILNPNHLNLNFNRQLSPKFFPNSHSLSLIPTLKSRYCISLSSNSFNNATSRPFSFPNSSQLGFLLSLSSNTQFHSNNLNHPKSHPDNSRFFNWHKASAPLAGAPATVGKPEVAAVILGWLGATPKHLRRYAELYTSRGIDAITFVVPVRDVLWFDLGRKVENRIQELTNEIVSWLSKAEGGGGKRCLIFHTFSNTGWLVYGAILTHLQDRPDLIERIKGCVVDSGGDPELNPKVWAAGFTAALLKKRNNVMPLSSEDVEPRTDKNKSNMQDEDPLLIEALVFGALEKMFSFLFTLPDVNQRLLKIIHHLSDNQPPCPQLYLYSTEDKVIPYRSVESFIKHQKSKGRSVSSFNFKSSPHVDHYRTFPDVYTSQVNSFLNHISSKHM</sequence>
<proteinExistence type="predicted"/>
<evidence type="ECO:0000313" key="1">
    <source>
        <dbReference type="Proteomes" id="UP000813463"/>
    </source>
</evidence>
<dbReference type="RefSeq" id="XP_021838810.1">
    <property type="nucleotide sequence ID" value="XM_021983118.2"/>
</dbReference>
<dbReference type="GeneID" id="110778568"/>
<dbReference type="AlphaFoldDB" id="A0A9R0JL64"/>
<dbReference type="OrthoDB" id="77878at2759"/>
<dbReference type="KEGG" id="soe:110778568"/>
<evidence type="ECO:0008006" key="3">
    <source>
        <dbReference type="Google" id="ProtNLM"/>
    </source>
</evidence>
<keyword evidence="1" id="KW-1185">Reference proteome</keyword>
<reference evidence="1" key="1">
    <citation type="journal article" date="2021" name="Nat. Commun.">
        <title>Genomic analyses provide insights into spinach domestication and the genetic basis of agronomic traits.</title>
        <authorList>
            <person name="Cai X."/>
            <person name="Sun X."/>
            <person name="Xu C."/>
            <person name="Sun H."/>
            <person name="Wang X."/>
            <person name="Ge C."/>
            <person name="Zhang Z."/>
            <person name="Wang Q."/>
            <person name="Fei Z."/>
            <person name="Jiao C."/>
            <person name="Wang Q."/>
        </authorList>
    </citation>
    <scope>NUCLEOTIDE SEQUENCE [LARGE SCALE GENOMIC DNA]</scope>
    <source>
        <strain evidence="1">cv. Varoflay</strain>
    </source>
</reference>
<dbReference type="Proteomes" id="UP000813463">
    <property type="component" value="Chromosome 3"/>
</dbReference>
<organism evidence="1 2">
    <name type="scientific">Spinacia oleracea</name>
    <name type="common">Spinach</name>
    <dbReference type="NCBI Taxonomy" id="3562"/>
    <lineage>
        <taxon>Eukaryota</taxon>
        <taxon>Viridiplantae</taxon>
        <taxon>Streptophyta</taxon>
        <taxon>Embryophyta</taxon>
        <taxon>Tracheophyta</taxon>
        <taxon>Spermatophyta</taxon>
        <taxon>Magnoliopsida</taxon>
        <taxon>eudicotyledons</taxon>
        <taxon>Gunneridae</taxon>
        <taxon>Pentapetalae</taxon>
        <taxon>Caryophyllales</taxon>
        <taxon>Chenopodiaceae</taxon>
        <taxon>Chenopodioideae</taxon>
        <taxon>Anserineae</taxon>
        <taxon>Spinacia</taxon>
    </lineage>
</organism>
<accession>A0A9R0JL64</accession>
<dbReference type="SUPFAM" id="SSF53474">
    <property type="entry name" value="alpha/beta-Hydrolases"/>
    <property type="match status" value="1"/>
</dbReference>
<dbReference type="Gene3D" id="3.40.50.1820">
    <property type="entry name" value="alpha/beta hydrolase"/>
    <property type="match status" value="1"/>
</dbReference>